<proteinExistence type="predicted"/>
<dbReference type="OrthoDB" id="200029at2759"/>
<dbReference type="PANTHER" id="PTHR34801">
    <property type="entry name" value="EXPRESSED PROTEIN"/>
    <property type="match status" value="1"/>
</dbReference>
<evidence type="ECO:0000313" key="2">
    <source>
        <dbReference type="Proteomes" id="UP001165080"/>
    </source>
</evidence>
<sequence>MHRYVGPGRSVKPSLPAAVGLGGLASTLPAASAALVLITSPAVAQTSGSSQVSLHFDSSDDGRLLPCPPRTSCVSTANFMSPSQYLAPWSFDPLEPAQAKRLLVDEIRTRGGTVVQEDEARGYIAAVVPYQLGPGRQDEDVLEFKFTSDGSAVAFRSEARTNTPPPPFCWTPGCISGPGNRGRMEALRDALGWSSQETDEDKKWVQILLHD</sequence>
<gene>
    <name evidence="1" type="primary">PLEST011928</name>
    <name evidence="1" type="ORF">PLESTB_001309400</name>
</gene>
<reference evidence="1 2" key="1">
    <citation type="journal article" date="2023" name="Commun. Biol.">
        <title>Reorganization of the ancestral sex-determining regions during the evolution of trioecy in Pleodorina starrii.</title>
        <authorList>
            <person name="Takahashi K."/>
            <person name="Suzuki S."/>
            <person name="Kawai-Toyooka H."/>
            <person name="Yamamoto K."/>
            <person name="Hamaji T."/>
            <person name="Ootsuki R."/>
            <person name="Yamaguchi H."/>
            <person name="Kawachi M."/>
            <person name="Higashiyama T."/>
            <person name="Nozaki H."/>
        </authorList>
    </citation>
    <scope>NUCLEOTIDE SEQUENCE [LARGE SCALE GENOMIC DNA]</scope>
    <source>
        <strain evidence="1 2">NIES-4479</strain>
    </source>
</reference>
<dbReference type="InterPro" id="IPR010865">
    <property type="entry name" value="DUF1499"/>
</dbReference>
<dbReference type="AlphaFoldDB" id="A0A9W6F6Z2"/>
<keyword evidence="2" id="KW-1185">Reference proteome</keyword>
<dbReference type="PANTHER" id="PTHR34801:SF5">
    <property type="entry name" value="BRCT DOMAIN-CONTAINING PROTEIN"/>
    <property type="match status" value="1"/>
</dbReference>
<dbReference type="EMBL" id="BRXU01000021">
    <property type="protein sequence ID" value="GLC58021.1"/>
    <property type="molecule type" value="Genomic_DNA"/>
</dbReference>
<evidence type="ECO:0000313" key="1">
    <source>
        <dbReference type="EMBL" id="GLC58021.1"/>
    </source>
</evidence>
<organism evidence="1 2">
    <name type="scientific">Pleodorina starrii</name>
    <dbReference type="NCBI Taxonomy" id="330485"/>
    <lineage>
        <taxon>Eukaryota</taxon>
        <taxon>Viridiplantae</taxon>
        <taxon>Chlorophyta</taxon>
        <taxon>core chlorophytes</taxon>
        <taxon>Chlorophyceae</taxon>
        <taxon>CS clade</taxon>
        <taxon>Chlamydomonadales</taxon>
        <taxon>Volvocaceae</taxon>
        <taxon>Pleodorina</taxon>
    </lineage>
</organism>
<protein>
    <submittedName>
        <fullName evidence="1">Uncharacterized protein</fullName>
    </submittedName>
</protein>
<accession>A0A9W6F6Z2</accession>
<comment type="caution">
    <text evidence="1">The sequence shown here is derived from an EMBL/GenBank/DDBJ whole genome shotgun (WGS) entry which is preliminary data.</text>
</comment>
<dbReference type="Proteomes" id="UP001165080">
    <property type="component" value="Unassembled WGS sequence"/>
</dbReference>
<dbReference type="Pfam" id="PF07386">
    <property type="entry name" value="DUF1499"/>
    <property type="match status" value="1"/>
</dbReference>
<name>A0A9W6F6Z2_9CHLO</name>